<reference evidence="12 13" key="1">
    <citation type="submission" date="2021-03" db="EMBL/GenBank/DDBJ databases">
        <title>Winogradskyella sp. nov., isolated from costal sediment.</title>
        <authorList>
            <person name="Gao C."/>
        </authorList>
    </citation>
    <scope>NUCLEOTIDE SEQUENCE [LARGE SCALE GENOMIC DNA]</scope>
    <source>
        <strain evidence="12 13">DF17</strain>
    </source>
</reference>
<dbReference type="Pfam" id="PF00128">
    <property type="entry name" value="Alpha-amylase"/>
    <property type="match status" value="2"/>
</dbReference>
<comment type="function">
    <text evidence="2 10">Catalyzes the formation of the alpha-1,6-glucosidic linkages in glycogen by scission of a 1,4-alpha-linked oligosaccharide from growing alpha-1,4-glucan chains and the subsequent attachment of the oligosaccharide to the alpha-1,6 position.</text>
</comment>
<dbReference type="CDD" id="cd02855">
    <property type="entry name" value="E_set_GBE_prok_N"/>
    <property type="match status" value="1"/>
</dbReference>
<keyword evidence="9 10" id="KW-0119">Carbohydrate metabolism</keyword>
<comment type="catalytic activity">
    <reaction evidence="1 10">
        <text>Transfers a segment of a (1-&gt;4)-alpha-D-glucan chain to a primary hydroxy group in a similar glucan chain.</text>
        <dbReference type="EC" id="2.4.1.18"/>
    </reaction>
</comment>
<dbReference type="PIRSF" id="PIRSF000463">
    <property type="entry name" value="GlgB"/>
    <property type="match status" value="1"/>
</dbReference>
<feature type="active site" description="Nucleophile" evidence="10">
    <location>
        <position position="315"/>
    </location>
</feature>
<evidence type="ECO:0000313" key="13">
    <source>
        <dbReference type="Proteomes" id="UP000676776"/>
    </source>
</evidence>
<dbReference type="SMART" id="SM00642">
    <property type="entry name" value="Aamy"/>
    <property type="match status" value="1"/>
</dbReference>
<sequence>MAEVIAHSLFTEFDIDLFKSGKHYRLYEKFGSHITSVNGVEGTYFAVWAPSAKSVSVIGDFNFWLEGDHKLHVRWDESGIWEGFIPGVRKGNIYKYKIQSHNNDIKTEKADPYARRNEHPPKTASVVWDDDYKWKDSKWMKVRKAKNALDAPFSVYEVHLGSWRKKIEENRFLSYAELSKELVSYVKEMNFTHVELMPIMEYPYDPSWGYQLTGYFAPTSRFGYPDEFKLLVDKLHENGIGVILDWVPSHFPEDAHGLGFFDGSHLYEHPDRRKGYHPDWKSLIFNYGRNEVKAFLISNALFWLDQYHVDGLRVDAVASMLFLDYSREEGEWEPNMFGGRENLEAISFMREMNEAVYSAFPDVQTIAEESTSFPMVSKPTFIGGLGFGMKWMMGWMHDTLQYFAKEPVYRKHHQNDLTFSMTYAFTENFMLPLSHDEVVYGKHSILGRMPGDEWQRFANLRLLYSYMFTHPGTNLLFQGSEFGQSEEWNFQQSLDWHLLQYEPHRGVQTLIKDLNAFYKKEPALYEKQFSGEGFEWIDYNDSENSVLVYIRKGKDTKDDIIIACNMTPVPRENYRMGAPRDGKLKEVFNSDLKKYFGGGSYKNKIQSTKEEPWQFRDYSVEINIPPLGMVALKYTK</sequence>
<dbReference type="InterPro" id="IPR006047">
    <property type="entry name" value="GH13_cat_dom"/>
</dbReference>
<dbReference type="NCBIfam" id="TIGR01515">
    <property type="entry name" value="branching_enzym"/>
    <property type="match status" value="1"/>
</dbReference>
<dbReference type="Gene3D" id="2.60.40.1180">
    <property type="entry name" value="Golgi alpha-mannosidase II"/>
    <property type="match status" value="1"/>
</dbReference>
<evidence type="ECO:0000256" key="10">
    <source>
        <dbReference type="HAMAP-Rule" id="MF_00685"/>
    </source>
</evidence>
<evidence type="ECO:0000256" key="3">
    <source>
        <dbReference type="ARBA" id="ARBA00004964"/>
    </source>
</evidence>
<gene>
    <name evidence="10 12" type="primary">glgB</name>
    <name evidence="12" type="ORF">J4050_06190</name>
</gene>
<dbReference type="InterPro" id="IPR013783">
    <property type="entry name" value="Ig-like_fold"/>
</dbReference>
<dbReference type="EMBL" id="JAGEVF010000004">
    <property type="protein sequence ID" value="MBO3116327.1"/>
    <property type="molecule type" value="Genomic_DNA"/>
</dbReference>
<keyword evidence="5 10" id="KW-0321">Glycogen metabolism</keyword>
<dbReference type="NCBIfam" id="NF003811">
    <property type="entry name" value="PRK05402.1"/>
    <property type="match status" value="1"/>
</dbReference>
<feature type="active site" description="Proton donor" evidence="10">
    <location>
        <position position="368"/>
    </location>
</feature>
<comment type="pathway">
    <text evidence="3 10">Glycan biosynthesis; glycogen biosynthesis.</text>
</comment>
<evidence type="ECO:0000256" key="7">
    <source>
        <dbReference type="ARBA" id="ARBA00022679"/>
    </source>
</evidence>
<dbReference type="Proteomes" id="UP000676776">
    <property type="component" value="Unassembled WGS sequence"/>
</dbReference>
<dbReference type="Gene3D" id="3.20.20.80">
    <property type="entry name" value="Glycosidases"/>
    <property type="match status" value="1"/>
</dbReference>
<proteinExistence type="inferred from homology"/>
<dbReference type="InterPro" id="IPR044143">
    <property type="entry name" value="GlgB_N_E_set_prok"/>
</dbReference>
<dbReference type="SUPFAM" id="SSF51445">
    <property type="entry name" value="(Trans)glycosidases"/>
    <property type="match status" value="1"/>
</dbReference>
<dbReference type="InterPro" id="IPR006048">
    <property type="entry name" value="A-amylase/branching_C"/>
</dbReference>
<dbReference type="RefSeq" id="WP_208153395.1">
    <property type="nucleotide sequence ID" value="NZ_JAGEVF010000004.1"/>
</dbReference>
<comment type="caution">
    <text evidence="12">The sequence shown here is derived from an EMBL/GenBank/DDBJ whole genome shotgun (WGS) entry which is preliminary data.</text>
</comment>
<dbReference type="Pfam" id="PF02806">
    <property type="entry name" value="Alpha-amylase_C"/>
    <property type="match status" value="1"/>
</dbReference>
<dbReference type="PANTHER" id="PTHR43651">
    <property type="entry name" value="1,4-ALPHA-GLUCAN-BRANCHING ENZYME"/>
    <property type="match status" value="1"/>
</dbReference>
<name>A0ABS3T0Q5_9FLAO</name>
<evidence type="ECO:0000256" key="1">
    <source>
        <dbReference type="ARBA" id="ARBA00000826"/>
    </source>
</evidence>
<comment type="subunit">
    <text evidence="10">Monomer.</text>
</comment>
<dbReference type="InterPro" id="IPR006407">
    <property type="entry name" value="GlgB"/>
</dbReference>
<evidence type="ECO:0000256" key="2">
    <source>
        <dbReference type="ARBA" id="ARBA00002953"/>
    </source>
</evidence>
<keyword evidence="8 10" id="KW-0320">Glycogen biosynthesis</keyword>
<keyword evidence="6 10" id="KW-0328">Glycosyltransferase</keyword>
<evidence type="ECO:0000259" key="11">
    <source>
        <dbReference type="SMART" id="SM00642"/>
    </source>
</evidence>
<keyword evidence="13" id="KW-1185">Reference proteome</keyword>
<accession>A0ABS3T0Q5</accession>
<evidence type="ECO:0000256" key="4">
    <source>
        <dbReference type="ARBA" id="ARBA00009000"/>
    </source>
</evidence>
<dbReference type="InterPro" id="IPR037439">
    <property type="entry name" value="Branching_enzy"/>
</dbReference>
<dbReference type="InterPro" id="IPR017853">
    <property type="entry name" value="GH"/>
</dbReference>
<dbReference type="SUPFAM" id="SSF51011">
    <property type="entry name" value="Glycosyl hydrolase domain"/>
    <property type="match status" value="1"/>
</dbReference>
<evidence type="ECO:0000256" key="5">
    <source>
        <dbReference type="ARBA" id="ARBA00022600"/>
    </source>
</evidence>
<protein>
    <recommendedName>
        <fullName evidence="10">1,4-alpha-glucan branching enzyme GlgB</fullName>
        <ecNumber evidence="10">2.4.1.18</ecNumber>
    </recommendedName>
    <alternativeName>
        <fullName evidence="10">1,4-alpha-D-glucan:1,4-alpha-D-glucan 6-glucosyl-transferase</fullName>
    </alternativeName>
    <alternativeName>
        <fullName evidence="10">Alpha-(1-&gt;4)-glucan branching enzyme</fullName>
    </alternativeName>
    <alternativeName>
        <fullName evidence="10">Glycogen branching enzyme</fullName>
        <shortName evidence="10">BE</shortName>
    </alternativeName>
</protein>
<evidence type="ECO:0000256" key="6">
    <source>
        <dbReference type="ARBA" id="ARBA00022676"/>
    </source>
</evidence>
<dbReference type="PANTHER" id="PTHR43651:SF3">
    <property type="entry name" value="1,4-ALPHA-GLUCAN-BRANCHING ENZYME"/>
    <property type="match status" value="1"/>
</dbReference>
<comment type="similarity">
    <text evidence="4 10">Belongs to the glycosyl hydrolase 13 family. GlgB subfamily.</text>
</comment>
<dbReference type="HAMAP" id="MF_00685">
    <property type="entry name" value="GlgB"/>
    <property type="match status" value="1"/>
</dbReference>
<organism evidence="12 13">
    <name type="scientific">Winogradskyella pelagia</name>
    <dbReference type="NCBI Taxonomy" id="2819984"/>
    <lineage>
        <taxon>Bacteria</taxon>
        <taxon>Pseudomonadati</taxon>
        <taxon>Bacteroidota</taxon>
        <taxon>Flavobacteriia</taxon>
        <taxon>Flavobacteriales</taxon>
        <taxon>Flavobacteriaceae</taxon>
        <taxon>Winogradskyella</taxon>
    </lineage>
</organism>
<dbReference type="CDD" id="cd11322">
    <property type="entry name" value="AmyAc_Glg_BE"/>
    <property type="match status" value="1"/>
</dbReference>
<dbReference type="Gene3D" id="2.60.40.10">
    <property type="entry name" value="Immunoglobulins"/>
    <property type="match status" value="1"/>
</dbReference>
<dbReference type="Pfam" id="PF02922">
    <property type="entry name" value="CBM_48"/>
    <property type="match status" value="1"/>
</dbReference>
<dbReference type="InterPro" id="IPR014756">
    <property type="entry name" value="Ig_E-set"/>
</dbReference>
<evidence type="ECO:0000313" key="12">
    <source>
        <dbReference type="EMBL" id="MBO3116327.1"/>
    </source>
</evidence>
<evidence type="ECO:0000256" key="8">
    <source>
        <dbReference type="ARBA" id="ARBA00023056"/>
    </source>
</evidence>
<dbReference type="EC" id="2.4.1.18" evidence="10"/>
<evidence type="ECO:0000256" key="9">
    <source>
        <dbReference type="ARBA" id="ARBA00023277"/>
    </source>
</evidence>
<dbReference type="SUPFAM" id="SSF81296">
    <property type="entry name" value="E set domains"/>
    <property type="match status" value="1"/>
</dbReference>
<dbReference type="InterPro" id="IPR004193">
    <property type="entry name" value="Glyco_hydro_13_N"/>
</dbReference>
<feature type="domain" description="Glycosyl hydrolase family 13 catalytic" evidence="11">
    <location>
        <begin position="157"/>
        <end position="505"/>
    </location>
</feature>
<dbReference type="NCBIfam" id="NF008967">
    <property type="entry name" value="PRK12313.1"/>
    <property type="match status" value="1"/>
</dbReference>
<keyword evidence="7 10" id="KW-0808">Transferase</keyword>
<dbReference type="InterPro" id="IPR013780">
    <property type="entry name" value="Glyco_hydro_b"/>
</dbReference>